<reference evidence="1 2" key="1">
    <citation type="submission" date="2017-03" db="EMBL/GenBank/DDBJ databases">
        <title>Lifting the veil on microbial sulfur biogeochemistry in mining wastewaters.</title>
        <authorList>
            <person name="Kantor R.S."/>
            <person name="Colenbrander Nelson T."/>
            <person name="Marshall S."/>
            <person name="Bennett D."/>
            <person name="Apte S."/>
            <person name="Camacho D."/>
            <person name="Thomas B.C."/>
            <person name="Warren L.A."/>
            <person name="Banfield J.F."/>
        </authorList>
    </citation>
    <scope>NUCLEOTIDE SEQUENCE [LARGE SCALE GENOMIC DNA]</scope>
    <source>
        <strain evidence="1">32-68-21</strain>
    </source>
</reference>
<sequence>MARKHGALLEEPRVDTDRLVLDQALIEALTDRLAAGPDPSPDASTLALRALLAEAYDPHQAAMLRALWGRIEARTGPAMVVAGAAAQLLAADRFGLSAQAVADPEAALARAASGARALIDLATGHPWWGKLLARPGLRVIAALPDDRHGLPSTLMIAAAPTGPTGADRTFWVTDSGLSDGRIVEALAACGFVGKPLASVGGLKLFMLAGYVQAEDGRLNHAPGSLSGVIGSAPLF</sequence>
<gene>
    <name evidence="1" type="ORF">B7Y86_10280</name>
</gene>
<evidence type="ECO:0000313" key="2">
    <source>
        <dbReference type="Proteomes" id="UP000216147"/>
    </source>
</evidence>
<dbReference type="EMBL" id="NCEQ01000008">
    <property type="protein sequence ID" value="OYX56324.1"/>
    <property type="molecule type" value="Genomic_DNA"/>
</dbReference>
<organism evidence="1 2">
    <name type="scientific">Brevundimonas subvibrioides</name>
    <dbReference type="NCBI Taxonomy" id="74313"/>
    <lineage>
        <taxon>Bacteria</taxon>
        <taxon>Pseudomonadati</taxon>
        <taxon>Pseudomonadota</taxon>
        <taxon>Alphaproteobacteria</taxon>
        <taxon>Caulobacterales</taxon>
        <taxon>Caulobacteraceae</taxon>
        <taxon>Brevundimonas</taxon>
    </lineage>
</organism>
<proteinExistence type="predicted"/>
<protein>
    <submittedName>
        <fullName evidence="1">Uncharacterized protein</fullName>
    </submittedName>
</protein>
<dbReference type="AlphaFoldDB" id="A0A258HI95"/>
<accession>A0A258HI95</accession>
<dbReference type="Proteomes" id="UP000216147">
    <property type="component" value="Unassembled WGS sequence"/>
</dbReference>
<evidence type="ECO:0000313" key="1">
    <source>
        <dbReference type="EMBL" id="OYX56324.1"/>
    </source>
</evidence>
<comment type="caution">
    <text evidence="1">The sequence shown here is derived from an EMBL/GenBank/DDBJ whole genome shotgun (WGS) entry which is preliminary data.</text>
</comment>
<name>A0A258HI95_9CAUL</name>